<dbReference type="PANTHER" id="PTHR42103">
    <property type="entry name" value="ALPHA/BETA-HYDROLASES SUPERFAMILY PROTEIN"/>
    <property type="match status" value="1"/>
</dbReference>
<evidence type="ECO:0000313" key="2">
    <source>
        <dbReference type="EMBL" id="KAF2658573.1"/>
    </source>
</evidence>
<sequence>MAHPYAPMGGSYDDRVVGIVVELFLRLGYVVGTFNFRRGAQGAKGRTSWSGKPEVQDYVSFAAFFMHYMTYLRANPRPDTSFTPEQSPISPVIGSADRSTMVAGEGSPIIILGGYSYGSLILRHLPPVPSILHPFSAPLPGSAASEVVLRARKLAEQSNLEFINAARDAERSKRKGHENKLSVIMGGEETSPDQRRSSREIRQSMDERDRKSVDIGGRFRSWSHRRGKEDSWTGSGSSSERDGADSKMQTAIPMPQIRYLLISPLTPPISTLAAPGLAHKPWNRSNDLELVGKHVSLTVYGDQDIFTSSKKVRQWAERLSSATGSRFEHVEIEGGGHFWHEDGVVEKLRTALKEWEGRVRD</sequence>
<dbReference type="InterPro" id="IPR029058">
    <property type="entry name" value="AB_hydrolase_fold"/>
</dbReference>
<evidence type="ECO:0008006" key="4">
    <source>
        <dbReference type="Google" id="ProtNLM"/>
    </source>
</evidence>
<dbReference type="Proteomes" id="UP000799324">
    <property type="component" value="Unassembled WGS sequence"/>
</dbReference>
<accession>A0A6A6TI19</accession>
<feature type="compositionally biased region" description="Basic and acidic residues" evidence="1">
    <location>
        <begin position="192"/>
        <end position="213"/>
    </location>
</feature>
<dbReference type="SUPFAM" id="SSF53474">
    <property type="entry name" value="alpha/beta-Hydrolases"/>
    <property type="match status" value="1"/>
</dbReference>
<dbReference type="EMBL" id="MU004314">
    <property type="protein sequence ID" value="KAF2658573.1"/>
    <property type="molecule type" value="Genomic_DNA"/>
</dbReference>
<protein>
    <recommendedName>
        <fullName evidence="4">Alpha/beta-hydrolase</fullName>
    </recommendedName>
</protein>
<dbReference type="Gene3D" id="3.40.50.1820">
    <property type="entry name" value="alpha/beta hydrolase"/>
    <property type="match status" value="1"/>
</dbReference>
<dbReference type="AlphaFoldDB" id="A0A6A6TI19"/>
<reference evidence="2" key="1">
    <citation type="journal article" date="2020" name="Stud. Mycol.">
        <title>101 Dothideomycetes genomes: a test case for predicting lifestyles and emergence of pathogens.</title>
        <authorList>
            <person name="Haridas S."/>
            <person name="Albert R."/>
            <person name="Binder M."/>
            <person name="Bloem J."/>
            <person name="Labutti K."/>
            <person name="Salamov A."/>
            <person name="Andreopoulos B."/>
            <person name="Baker S."/>
            <person name="Barry K."/>
            <person name="Bills G."/>
            <person name="Bluhm B."/>
            <person name="Cannon C."/>
            <person name="Castanera R."/>
            <person name="Culley D."/>
            <person name="Daum C."/>
            <person name="Ezra D."/>
            <person name="Gonzalez J."/>
            <person name="Henrissat B."/>
            <person name="Kuo A."/>
            <person name="Liang C."/>
            <person name="Lipzen A."/>
            <person name="Lutzoni F."/>
            <person name="Magnuson J."/>
            <person name="Mondo S."/>
            <person name="Nolan M."/>
            <person name="Ohm R."/>
            <person name="Pangilinan J."/>
            <person name="Park H.-J."/>
            <person name="Ramirez L."/>
            <person name="Alfaro M."/>
            <person name="Sun H."/>
            <person name="Tritt A."/>
            <person name="Yoshinaga Y."/>
            <person name="Zwiers L.-H."/>
            <person name="Turgeon B."/>
            <person name="Goodwin S."/>
            <person name="Spatafora J."/>
            <person name="Crous P."/>
            <person name="Grigoriev I."/>
        </authorList>
    </citation>
    <scope>NUCLEOTIDE SEQUENCE</scope>
    <source>
        <strain evidence="2">CBS 122681</strain>
    </source>
</reference>
<organism evidence="2 3">
    <name type="scientific">Lophiostoma macrostomum CBS 122681</name>
    <dbReference type="NCBI Taxonomy" id="1314788"/>
    <lineage>
        <taxon>Eukaryota</taxon>
        <taxon>Fungi</taxon>
        <taxon>Dikarya</taxon>
        <taxon>Ascomycota</taxon>
        <taxon>Pezizomycotina</taxon>
        <taxon>Dothideomycetes</taxon>
        <taxon>Pleosporomycetidae</taxon>
        <taxon>Pleosporales</taxon>
        <taxon>Lophiostomataceae</taxon>
        <taxon>Lophiostoma</taxon>
    </lineage>
</organism>
<dbReference type="OrthoDB" id="10260961at2759"/>
<evidence type="ECO:0000313" key="3">
    <source>
        <dbReference type="Proteomes" id="UP000799324"/>
    </source>
</evidence>
<evidence type="ECO:0000256" key="1">
    <source>
        <dbReference type="SAM" id="MobiDB-lite"/>
    </source>
</evidence>
<feature type="region of interest" description="Disordered" evidence="1">
    <location>
        <begin position="169"/>
        <end position="248"/>
    </location>
</feature>
<name>A0A6A6TI19_9PLEO</name>
<dbReference type="PANTHER" id="PTHR42103:SF2">
    <property type="entry name" value="AB HYDROLASE-1 DOMAIN-CONTAINING PROTEIN"/>
    <property type="match status" value="1"/>
</dbReference>
<gene>
    <name evidence="2" type="ORF">K491DRAFT_592939</name>
</gene>
<keyword evidence="3" id="KW-1185">Reference proteome</keyword>
<proteinExistence type="predicted"/>